<proteinExistence type="predicted"/>
<dbReference type="EMBL" id="JBBPBM010000019">
    <property type="protein sequence ID" value="KAK8554070.1"/>
    <property type="molecule type" value="Genomic_DNA"/>
</dbReference>
<accession>A0ABR2EBC7</accession>
<comment type="caution">
    <text evidence="2">The sequence shown here is derived from an EMBL/GenBank/DDBJ whole genome shotgun (WGS) entry which is preliminary data.</text>
</comment>
<name>A0ABR2EBC7_9ROSI</name>
<feature type="region of interest" description="Disordered" evidence="1">
    <location>
        <begin position="13"/>
        <end position="32"/>
    </location>
</feature>
<organism evidence="2 3">
    <name type="scientific">Hibiscus sabdariffa</name>
    <name type="common">roselle</name>
    <dbReference type="NCBI Taxonomy" id="183260"/>
    <lineage>
        <taxon>Eukaryota</taxon>
        <taxon>Viridiplantae</taxon>
        <taxon>Streptophyta</taxon>
        <taxon>Embryophyta</taxon>
        <taxon>Tracheophyta</taxon>
        <taxon>Spermatophyta</taxon>
        <taxon>Magnoliopsida</taxon>
        <taxon>eudicotyledons</taxon>
        <taxon>Gunneridae</taxon>
        <taxon>Pentapetalae</taxon>
        <taxon>rosids</taxon>
        <taxon>malvids</taxon>
        <taxon>Malvales</taxon>
        <taxon>Malvaceae</taxon>
        <taxon>Malvoideae</taxon>
        <taxon>Hibiscus</taxon>
    </lineage>
</organism>
<evidence type="ECO:0000313" key="2">
    <source>
        <dbReference type="EMBL" id="KAK8554070.1"/>
    </source>
</evidence>
<evidence type="ECO:0008006" key="4">
    <source>
        <dbReference type="Google" id="ProtNLM"/>
    </source>
</evidence>
<protein>
    <recommendedName>
        <fullName evidence="4">Reverse transcriptase domain-containing protein</fullName>
    </recommendedName>
</protein>
<evidence type="ECO:0000313" key="3">
    <source>
        <dbReference type="Proteomes" id="UP001472677"/>
    </source>
</evidence>
<evidence type="ECO:0000256" key="1">
    <source>
        <dbReference type="SAM" id="MobiDB-lite"/>
    </source>
</evidence>
<gene>
    <name evidence="2" type="ORF">V6N12_031048</name>
</gene>
<sequence length="101" mass="11525">MNWKKLDCLLTTQPTHTRKKPRDGMINESYPDNSSKLKLFPGKLKSRWFGPFEITQVAPHGAITLKSLKDGQEFKVNGQRLKPYMGAHTERDKGVVTLRDA</sequence>
<reference evidence="2 3" key="1">
    <citation type="journal article" date="2024" name="G3 (Bethesda)">
        <title>Genome assembly of Hibiscus sabdariffa L. provides insights into metabolisms of medicinal natural products.</title>
        <authorList>
            <person name="Kim T."/>
        </authorList>
    </citation>
    <scope>NUCLEOTIDE SEQUENCE [LARGE SCALE GENOMIC DNA]</scope>
    <source>
        <strain evidence="2">TK-2024</strain>
        <tissue evidence="2">Old leaves</tissue>
    </source>
</reference>
<dbReference type="Proteomes" id="UP001472677">
    <property type="component" value="Unassembled WGS sequence"/>
</dbReference>
<keyword evidence="3" id="KW-1185">Reference proteome</keyword>